<keyword evidence="2" id="KW-0472">Membrane</keyword>
<keyword evidence="2" id="KW-0812">Transmembrane</keyword>
<evidence type="ECO:0000256" key="2">
    <source>
        <dbReference type="SAM" id="Phobius"/>
    </source>
</evidence>
<feature type="compositionally biased region" description="Basic and acidic residues" evidence="1">
    <location>
        <begin position="109"/>
        <end position="118"/>
    </location>
</feature>
<accession>S8AST5</accession>
<gene>
    <name evidence="3" type="ORF">H072_1946</name>
</gene>
<evidence type="ECO:0008006" key="5">
    <source>
        <dbReference type="Google" id="ProtNLM"/>
    </source>
</evidence>
<reference evidence="4" key="2">
    <citation type="submission" date="2013-04" db="EMBL/GenBank/DDBJ databases">
        <title>Genomic mechanisms accounting for the adaptation to parasitism in nematode-trapping fungi.</title>
        <authorList>
            <person name="Ahren D.G."/>
        </authorList>
    </citation>
    <scope>NUCLEOTIDE SEQUENCE [LARGE SCALE GENOMIC DNA]</scope>
    <source>
        <strain evidence="4">CBS 200.50</strain>
    </source>
</reference>
<proteinExistence type="predicted"/>
<feature type="transmembrane region" description="Helical" evidence="2">
    <location>
        <begin position="130"/>
        <end position="151"/>
    </location>
</feature>
<feature type="transmembrane region" description="Helical" evidence="2">
    <location>
        <begin position="245"/>
        <end position="271"/>
    </location>
</feature>
<dbReference type="EMBL" id="AQGS01000059">
    <property type="protein sequence ID" value="EPS44056.1"/>
    <property type="molecule type" value="Genomic_DNA"/>
</dbReference>
<dbReference type="OMA" id="PTESPIM"/>
<feature type="transmembrane region" description="Helical" evidence="2">
    <location>
        <begin position="163"/>
        <end position="187"/>
    </location>
</feature>
<name>S8AST5_DACHA</name>
<dbReference type="Proteomes" id="UP000015100">
    <property type="component" value="Unassembled WGS sequence"/>
</dbReference>
<evidence type="ECO:0000256" key="1">
    <source>
        <dbReference type="SAM" id="MobiDB-lite"/>
    </source>
</evidence>
<dbReference type="OrthoDB" id="5417573at2759"/>
<dbReference type="AlphaFoldDB" id="S8AST5"/>
<feature type="transmembrane region" description="Helical" evidence="2">
    <location>
        <begin position="199"/>
        <end position="225"/>
    </location>
</feature>
<keyword evidence="4" id="KW-1185">Reference proteome</keyword>
<organism evidence="3 4">
    <name type="scientific">Dactylellina haptotyla (strain CBS 200.50)</name>
    <name type="common">Nematode-trapping fungus</name>
    <name type="synonym">Monacrosporium haptotylum</name>
    <dbReference type="NCBI Taxonomy" id="1284197"/>
    <lineage>
        <taxon>Eukaryota</taxon>
        <taxon>Fungi</taxon>
        <taxon>Dikarya</taxon>
        <taxon>Ascomycota</taxon>
        <taxon>Pezizomycotina</taxon>
        <taxon>Orbiliomycetes</taxon>
        <taxon>Orbiliales</taxon>
        <taxon>Orbiliaceae</taxon>
        <taxon>Dactylellina</taxon>
    </lineage>
</organism>
<keyword evidence="2" id="KW-1133">Transmembrane helix</keyword>
<comment type="caution">
    <text evidence="3">The sequence shown here is derived from an EMBL/GenBank/DDBJ whole genome shotgun (WGS) entry which is preliminary data.</text>
</comment>
<dbReference type="HOGENOM" id="CLU_849969_0_0_1"/>
<evidence type="ECO:0000313" key="4">
    <source>
        <dbReference type="Proteomes" id="UP000015100"/>
    </source>
</evidence>
<reference evidence="3 4" key="1">
    <citation type="journal article" date="2013" name="PLoS Genet.">
        <title>Genomic mechanisms accounting for the adaptation to parasitism in nematode-trapping fungi.</title>
        <authorList>
            <person name="Meerupati T."/>
            <person name="Andersson K.M."/>
            <person name="Friman E."/>
            <person name="Kumar D."/>
            <person name="Tunlid A."/>
            <person name="Ahren D."/>
        </authorList>
    </citation>
    <scope>NUCLEOTIDE SEQUENCE [LARGE SCALE GENOMIC DNA]</scope>
    <source>
        <strain evidence="3 4">CBS 200.50</strain>
    </source>
</reference>
<sequence length="327" mass="37235">MADPSMNKPPIVESVVSPELDSRSMNVTPAPTESPIMSPARPGPSNLPEYQRTVHRPPPSTISSDPSDPDDDYKTININITIKIPSSFRFPCFRRCKRRGRDGAPPQPRDFRSLREGDGIPPAEKKRRALAVLITLFYISFIVCGAVSWGLKNRHGVWEIPHAPLIIETFIPILDFFVLLSTIFVIKRHREEDKPSVRYVILILLNLGLFILHLVIMILAVIWHVKGGSGYYRGYYWMWVHEGKLRTICALILYSTVTMMVFKIIALLAIIRVRSLRGKFTRSVTRIPEAIAAEYGYQRLTHDVDDDAPHIDNVRNPAEQRGRVFLD</sequence>
<feature type="region of interest" description="Disordered" evidence="1">
    <location>
        <begin position="98"/>
        <end position="118"/>
    </location>
</feature>
<evidence type="ECO:0000313" key="3">
    <source>
        <dbReference type="EMBL" id="EPS44056.1"/>
    </source>
</evidence>
<protein>
    <recommendedName>
        <fullName evidence="5">MARVEL domain-containing protein</fullName>
    </recommendedName>
</protein>
<feature type="region of interest" description="Disordered" evidence="1">
    <location>
        <begin position="1"/>
        <end position="71"/>
    </location>
</feature>